<evidence type="ECO:0008006" key="4">
    <source>
        <dbReference type="Google" id="ProtNLM"/>
    </source>
</evidence>
<comment type="caution">
    <text evidence="2">The sequence shown here is derived from an EMBL/GenBank/DDBJ whole genome shotgun (WGS) entry which is preliminary data.</text>
</comment>
<feature type="transmembrane region" description="Helical" evidence="1">
    <location>
        <begin position="6"/>
        <end position="27"/>
    </location>
</feature>
<keyword evidence="1" id="KW-1133">Transmembrane helix</keyword>
<dbReference type="EMBL" id="PFMR01000330">
    <property type="protein sequence ID" value="PIZ14585.1"/>
    <property type="molecule type" value="Genomic_DNA"/>
</dbReference>
<feature type="transmembrane region" description="Helical" evidence="1">
    <location>
        <begin position="90"/>
        <end position="118"/>
    </location>
</feature>
<keyword evidence="1" id="KW-0812">Transmembrane</keyword>
<dbReference type="InterPro" id="IPR009577">
    <property type="entry name" value="Sm_multidrug_ex"/>
</dbReference>
<dbReference type="AlphaFoldDB" id="A0A2M7S4U7"/>
<evidence type="ECO:0000313" key="3">
    <source>
        <dbReference type="Proteomes" id="UP000229307"/>
    </source>
</evidence>
<accession>A0A2M7S4U7</accession>
<proteinExistence type="predicted"/>
<organism evidence="2 3">
    <name type="scientific">Candidatus Desantisbacteria bacterium CG_4_10_14_0_8_um_filter_48_22</name>
    <dbReference type="NCBI Taxonomy" id="1974543"/>
    <lineage>
        <taxon>Bacteria</taxon>
        <taxon>Candidatus Desantisiibacteriota</taxon>
    </lineage>
</organism>
<evidence type="ECO:0000256" key="1">
    <source>
        <dbReference type="SAM" id="Phobius"/>
    </source>
</evidence>
<dbReference type="Proteomes" id="UP000229307">
    <property type="component" value="Unassembled WGS sequence"/>
</dbReference>
<keyword evidence="1" id="KW-0472">Membrane</keyword>
<feature type="transmembrane region" description="Helical" evidence="1">
    <location>
        <begin position="125"/>
        <end position="144"/>
    </location>
</feature>
<evidence type="ECO:0000313" key="2">
    <source>
        <dbReference type="EMBL" id="PIZ14585.1"/>
    </source>
</evidence>
<name>A0A2M7S4U7_9BACT</name>
<reference evidence="3" key="1">
    <citation type="submission" date="2017-09" db="EMBL/GenBank/DDBJ databases">
        <title>Depth-based differentiation of microbial function through sediment-hosted aquifers and enrichment of novel symbionts in the deep terrestrial subsurface.</title>
        <authorList>
            <person name="Probst A.J."/>
            <person name="Ladd B."/>
            <person name="Jarett J.K."/>
            <person name="Geller-Mcgrath D.E."/>
            <person name="Sieber C.M.K."/>
            <person name="Emerson J.B."/>
            <person name="Anantharaman K."/>
            <person name="Thomas B.C."/>
            <person name="Malmstrom R."/>
            <person name="Stieglmeier M."/>
            <person name="Klingl A."/>
            <person name="Woyke T."/>
            <person name="Ryan C.M."/>
            <person name="Banfield J.F."/>
        </authorList>
    </citation>
    <scope>NUCLEOTIDE SEQUENCE [LARGE SCALE GENOMIC DNA]</scope>
</reference>
<sequence length="155" mass="17610">MRIFLNYLLFFLLYVVGSRILFIPAGISLGMGKYVVLSVVFIFDILQIPLYFYIYDKGTSRIKFLSFLYSKMPSKERMLNSPLLKFAERLGAFGVVFVAAMPAFGGGMWTSILMAYFLKIDRRKSVLLLALGSLIGCLIVVFGFDGLIHLFKFKI</sequence>
<protein>
    <recommendedName>
        <fullName evidence="4">Ligand-binding protein SH3</fullName>
    </recommendedName>
</protein>
<dbReference type="Pfam" id="PF06695">
    <property type="entry name" value="Sm_multidrug_ex"/>
    <property type="match status" value="1"/>
</dbReference>
<gene>
    <name evidence="2" type="ORF">COY52_11930</name>
</gene>
<feature type="transmembrane region" description="Helical" evidence="1">
    <location>
        <begin position="34"/>
        <end position="54"/>
    </location>
</feature>